<keyword evidence="2" id="KW-1185">Reference proteome</keyword>
<accession>A0A371DZF4</accession>
<organism evidence="1 2">
    <name type="scientific">Mucuna pruriens</name>
    <name type="common">Velvet bean</name>
    <name type="synonym">Dolichos pruriens</name>
    <dbReference type="NCBI Taxonomy" id="157652"/>
    <lineage>
        <taxon>Eukaryota</taxon>
        <taxon>Viridiplantae</taxon>
        <taxon>Streptophyta</taxon>
        <taxon>Embryophyta</taxon>
        <taxon>Tracheophyta</taxon>
        <taxon>Spermatophyta</taxon>
        <taxon>Magnoliopsida</taxon>
        <taxon>eudicotyledons</taxon>
        <taxon>Gunneridae</taxon>
        <taxon>Pentapetalae</taxon>
        <taxon>rosids</taxon>
        <taxon>fabids</taxon>
        <taxon>Fabales</taxon>
        <taxon>Fabaceae</taxon>
        <taxon>Papilionoideae</taxon>
        <taxon>50 kb inversion clade</taxon>
        <taxon>NPAAA clade</taxon>
        <taxon>indigoferoid/millettioid clade</taxon>
        <taxon>Phaseoleae</taxon>
        <taxon>Mucuna</taxon>
    </lineage>
</organism>
<evidence type="ECO:0000313" key="2">
    <source>
        <dbReference type="Proteomes" id="UP000257109"/>
    </source>
</evidence>
<name>A0A371DZF4_MUCPR</name>
<dbReference type="SUPFAM" id="SSF53098">
    <property type="entry name" value="Ribonuclease H-like"/>
    <property type="match status" value="1"/>
</dbReference>
<reference evidence="1" key="1">
    <citation type="submission" date="2018-05" db="EMBL/GenBank/DDBJ databases">
        <title>Draft genome of Mucuna pruriens seed.</title>
        <authorList>
            <person name="Nnadi N.E."/>
            <person name="Vos R."/>
            <person name="Hasami M.H."/>
            <person name="Devisetty U.K."/>
            <person name="Aguiy J.C."/>
        </authorList>
    </citation>
    <scope>NUCLEOTIDE SEQUENCE [LARGE SCALE GENOMIC DNA]</scope>
    <source>
        <strain evidence="1">JCA_2017</strain>
    </source>
</reference>
<dbReference type="EMBL" id="QJKJ01018055">
    <property type="protein sequence ID" value="RDX57896.1"/>
    <property type="molecule type" value="Genomic_DNA"/>
</dbReference>
<gene>
    <name evidence="1" type="ORF">CR513_62829</name>
</gene>
<dbReference type="InterPro" id="IPR036397">
    <property type="entry name" value="RNaseH_sf"/>
</dbReference>
<sequence>MVQERAWFADMTNFKATRTILDSKRRSSFGMSITSFEITLSCSKLARMACLQLMCLSQMGVTSMVGNHTSSTKVFDCPGIDFIGTLPSSYFNQHILVAVYYVSKWVKAIAVQKNDTKIVVKFLKKNNIAGFGVTRI</sequence>
<dbReference type="InterPro" id="IPR012337">
    <property type="entry name" value="RNaseH-like_sf"/>
</dbReference>
<feature type="non-terminal residue" evidence="1">
    <location>
        <position position="1"/>
    </location>
</feature>
<evidence type="ECO:0000313" key="1">
    <source>
        <dbReference type="EMBL" id="RDX57896.1"/>
    </source>
</evidence>
<proteinExistence type="predicted"/>
<dbReference type="Gene3D" id="3.30.420.10">
    <property type="entry name" value="Ribonuclease H-like superfamily/Ribonuclease H"/>
    <property type="match status" value="1"/>
</dbReference>
<dbReference type="GO" id="GO:0003676">
    <property type="term" value="F:nucleic acid binding"/>
    <property type="evidence" value="ECO:0007669"/>
    <property type="project" value="InterPro"/>
</dbReference>
<comment type="caution">
    <text evidence="1">The sequence shown here is derived from an EMBL/GenBank/DDBJ whole genome shotgun (WGS) entry which is preliminary data.</text>
</comment>
<dbReference type="OrthoDB" id="543541at2759"/>
<dbReference type="Proteomes" id="UP000257109">
    <property type="component" value="Unassembled WGS sequence"/>
</dbReference>
<dbReference type="AlphaFoldDB" id="A0A371DZF4"/>
<protein>
    <submittedName>
        <fullName evidence="1">Uncharacterized protein</fullName>
    </submittedName>
</protein>